<dbReference type="EMBL" id="SODA01000023">
    <property type="protein sequence ID" value="TDW01052.1"/>
    <property type="molecule type" value="Genomic_DNA"/>
</dbReference>
<keyword evidence="2" id="KW-0472">Membrane</keyword>
<organism evidence="3 4">
    <name type="scientific">Halanaerobium saccharolyticum</name>
    <dbReference type="NCBI Taxonomy" id="43595"/>
    <lineage>
        <taxon>Bacteria</taxon>
        <taxon>Bacillati</taxon>
        <taxon>Bacillota</taxon>
        <taxon>Clostridia</taxon>
        <taxon>Halanaerobiales</taxon>
        <taxon>Halanaerobiaceae</taxon>
        <taxon>Halanaerobium</taxon>
    </lineage>
</organism>
<evidence type="ECO:0000256" key="1">
    <source>
        <dbReference type="SAM" id="MobiDB-lite"/>
    </source>
</evidence>
<protein>
    <submittedName>
        <fullName evidence="3">Putative membrane protein</fullName>
    </submittedName>
</protein>
<sequence>MMGFGPGMMGGGFSFIFWIVIIGVVYYFFKEYNRNNHHRKDNRRHGDHRSGGPGYKDRSRFDNGKIIEHQQNGKSAEEIARQRYAKGEISKEELREILDNLNN</sequence>
<keyword evidence="2" id="KW-0812">Transmembrane</keyword>
<reference evidence="3 4" key="1">
    <citation type="submission" date="2019-03" db="EMBL/GenBank/DDBJ databases">
        <title>Subsurface microbial communities from deep shales in Ohio and West Virginia, USA.</title>
        <authorList>
            <person name="Wrighton K."/>
        </authorList>
    </citation>
    <scope>NUCLEOTIDE SEQUENCE [LARGE SCALE GENOMIC DNA]</scope>
    <source>
        <strain evidence="3 4">MSL9.2</strain>
    </source>
</reference>
<feature type="transmembrane region" description="Helical" evidence="2">
    <location>
        <begin position="12"/>
        <end position="29"/>
    </location>
</feature>
<accession>A0A4R7YV25</accession>
<evidence type="ECO:0000313" key="4">
    <source>
        <dbReference type="Proteomes" id="UP000294697"/>
    </source>
</evidence>
<evidence type="ECO:0000256" key="2">
    <source>
        <dbReference type="SAM" id="Phobius"/>
    </source>
</evidence>
<gene>
    <name evidence="3" type="ORF">C8C77_12346</name>
</gene>
<dbReference type="AlphaFoldDB" id="A0A4R7YV25"/>
<evidence type="ECO:0000313" key="3">
    <source>
        <dbReference type="EMBL" id="TDW01052.1"/>
    </source>
</evidence>
<proteinExistence type="predicted"/>
<feature type="region of interest" description="Disordered" evidence="1">
    <location>
        <begin position="37"/>
        <end position="63"/>
    </location>
</feature>
<comment type="caution">
    <text evidence="3">The sequence shown here is derived from an EMBL/GenBank/DDBJ whole genome shotgun (WGS) entry which is preliminary data.</text>
</comment>
<dbReference type="OrthoDB" id="2113010at2"/>
<keyword evidence="2" id="KW-1133">Transmembrane helix</keyword>
<dbReference type="RefSeq" id="WP_111572970.1">
    <property type="nucleotide sequence ID" value="NZ_QLME01000022.1"/>
</dbReference>
<feature type="compositionally biased region" description="Basic residues" evidence="1">
    <location>
        <begin position="37"/>
        <end position="47"/>
    </location>
</feature>
<name>A0A4R7YV25_9FIRM</name>
<dbReference type="Proteomes" id="UP000294697">
    <property type="component" value="Unassembled WGS sequence"/>
</dbReference>